<proteinExistence type="predicted"/>
<evidence type="ECO:0000259" key="1">
    <source>
        <dbReference type="Pfam" id="PF20586"/>
    </source>
</evidence>
<feature type="domain" description="DUF6788" evidence="1">
    <location>
        <begin position="85"/>
        <end position="135"/>
    </location>
</feature>
<organism evidence="2 3">
    <name type="scientific">Candidatus Marsarchaeota G2 archaeon ECH_B_SAG-M15</name>
    <dbReference type="NCBI Taxonomy" id="1978162"/>
    <lineage>
        <taxon>Archaea</taxon>
        <taxon>Candidatus Marsarchaeota</taxon>
        <taxon>Candidatus Marsarchaeota group 2</taxon>
    </lineage>
</organism>
<evidence type="ECO:0000313" key="2">
    <source>
        <dbReference type="EMBL" id="PSN91774.1"/>
    </source>
</evidence>
<accession>A0A2R6AZH6</accession>
<evidence type="ECO:0000313" key="3">
    <source>
        <dbReference type="Proteomes" id="UP000240490"/>
    </source>
</evidence>
<dbReference type="InterPro" id="IPR046738">
    <property type="entry name" value="DUF6788"/>
</dbReference>
<protein>
    <recommendedName>
        <fullName evidence="1">DUF6788 domain-containing protein</fullName>
    </recommendedName>
</protein>
<dbReference type="Proteomes" id="UP000240490">
    <property type="component" value="Unassembled WGS sequence"/>
</dbReference>
<gene>
    <name evidence="2" type="ORF">B9Q08_02210</name>
</gene>
<name>A0A2R6AZH6_9ARCH</name>
<sequence length="138" mass="15294">MSSELIGKKLQVALRALREVNRSLAAEYARLTALHGGDEGGRRYGELTPKLREDALRVLASAEELRDLALHPTHRGELEAEVGAVRREEYGGTLVVKKVACGKRCRGCPHGPYIYRVTRAESGGRQRWIYLGKAAPTR</sequence>
<dbReference type="EMBL" id="NEXJ01000038">
    <property type="protein sequence ID" value="PSN91774.1"/>
    <property type="molecule type" value="Genomic_DNA"/>
</dbReference>
<reference evidence="2 3" key="1">
    <citation type="submission" date="2017-04" db="EMBL/GenBank/DDBJ databases">
        <title>Novel microbial lineages endemic to geothermal iron-oxide mats fill important gaps in the evolutionary history of Archaea.</title>
        <authorList>
            <person name="Jay Z.J."/>
            <person name="Beam J.P."/>
            <person name="Dlakic M."/>
            <person name="Rusch D.B."/>
            <person name="Kozubal M.A."/>
            <person name="Inskeep W.P."/>
        </authorList>
    </citation>
    <scope>NUCLEOTIDE SEQUENCE [LARGE SCALE GENOMIC DNA]</scope>
    <source>
        <strain evidence="2">ECH_B_SAG-M15</strain>
    </source>
</reference>
<dbReference type="AlphaFoldDB" id="A0A2R6AZH6"/>
<comment type="caution">
    <text evidence="2">The sequence shown here is derived from an EMBL/GenBank/DDBJ whole genome shotgun (WGS) entry which is preliminary data.</text>
</comment>
<dbReference type="Pfam" id="PF20586">
    <property type="entry name" value="DUF6788"/>
    <property type="match status" value="1"/>
</dbReference>